<dbReference type="Pfam" id="PF06165">
    <property type="entry name" value="GH94_b-supersand"/>
    <property type="match status" value="2"/>
</dbReference>
<dbReference type="EMBL" id="JBHSMF010000006">
    <property type="protein sequence ID" value="MFC5497291.1"/>
    <property type="molecule type" value="Genomic_DNA"/>
</dbReference>
<dbReference type="InterPro" id="IPR010383">
    <property type="entry name" value="Glyco_hydrolase_94_b-supersand"/>
</dbReference>
<feature type="compositionally biased region" description="Pro residues" evidence="3">
    <location>
        <begin position="472"/>
        <end position="487"/>
    </location>
</feature>
<sequence length="1297" mass="138431">MPEAKLLSNGSYHLMVTAAGGGYSRWNGLALTRWREDATRDNWGSFCYLRDNDDAAVWSTTVQPALQIAGTGQATFGAGSVRFVRRDHGIELCTDIAVSPDDDVELRRVRITNLSARRRTLSATSYAEIVLADAATDSAHLAFSKLFVETAIDRELQAILATRRPSKPTDPTPWLFHLALAGDAGATPISCETDRMRFIGRGRTTADPQALQGDSALSGTSGAVLDAVAAIRVPFVLEPGASRVIDWLTGVAPSRAECMALARRQSADSGQRLLDRSASYRRATLQALRIGEDDALLFDRICPSILYAGPALRANAAGSGDAAGGQPGLWRFGISGDLAIVLLEVTELCQIELVEQLARAQAYWRAYGLNTDLVILVTPDGGGDALAGRVKEAVAAAPARSAPDRSGAIFVLDGTTLDGVGRGLLRSAARVALAGAGATLAGEIEQRCGPARAGWPEGHAPAGGSAAHADAAPPPSPQDPAVLPPTAPAAGNGWGGFTADASEYVVTATSSHMTPAPWVNVLANPQFGTLVSESGSATTWSENAHEFRLTPWSNDPVSDASTEALYIRDDDSGQLWSPTLLPAPGAGAYVARHGFGYSRFDHCEAGIDSQLSVYVAIDSPVKFSVLTLRNVSDRTRRLAVTGYLDWVLGDERGKTQMHLVTEVDPQTGALFARNPYSTDFAARVAFFDVDQASRDFCVDRAAFLGRCGTPAAPVGLASASPLPAGAGTAPDPCAALRVAFELAPGAQRELVFRLGAGQSVDQARALVQRWRPADAARGALAAVRQYWKATLGAVAVRTPDPALDALTNGWLVYQLISARLWGRTAFYQSSGAFGFRDQLQDVMALVHCQPALVREHLLRCAARQFPEGDVQHWWHPPSGKGVRTRCSDDFLWLPLATSRYVEVSGDTGVLDVPCRFLHSRPLAEDEQSNYDLPQQSDDSAGLYDHCTRAIRHALRFGQHGLPLMGAGDWNDGMNLVGAGGRGESVWLGFFLVAVLTGFAPLARRHGDAPFAALCEDEAASLRERIEASAWDGDWYLRAWFDDGTALGSATGTECQIDSIAQSWSVLSGVAGPERARRAMDSVDRRLVHRDTQLVQLLDPPFDLSRPSPGYIQGYVPGVRENGGQYTHAAVWAACAFAALGDSARAWDLCALLNPLKHAGSAAAAATYKVEPYVVAGDVYAFAPHTGRGGWSWYTGSAAWLYRLIVESLLGLQRSGNALTLRPLLPAQWPGFSMDYRFGGSTYRIDCRAVGQAGAAGVLLDGQQLQDGVIAMVDDGREHRVVVSVWRAGVTAESEPGA</sequence>
<feature type="domain" description="Glycosyl hydrolase 94 supersandwich" evidence="4">
    <location>
        <begin position="2"/>
        <end position="265"/>
    </location>
</feature>
<dbReference type="InterPro" id="IPR052047">
    <property type="entry name" value="GH94_Enzymes"/>
</dbReference>
<protein>
    <submittedName>
        <fullName evidence="6">GH36-type glycosyl hydrolase domain-containing protein</fullName>
    </submittedName>
</protein>
<dbReference type="InterPro" id="IPR037018">
    <property type="entry name" value="GH65_N"/>
</dbReference>
<feature type="region of interest" description="Disordered" evidence="3">
    <location>
        <begin position="451"/>
        <end position="489"/>
    </location>
</feature>
<evidence type="ECO:0000256" key="2">
    <source>
        <dbReference type="ARBA" id="ARBA00022679"/>
    </source>
</evidence>
<keyword evidence="2" id="KW-0808">Transferase</keyword>
<dbReference type="Gene3D" id="2.60.420.10">
    <property type="entry name" value="Maltose phosphorylase, domain 3"/>
    <property type="match status" value="1"/>
</dbReference>
<dbReference type="Proteomes" id="UP001596037">
    <property type="component" value="Unassembled WGS sequence"/>
</dbReference>
<evidence type="ECO:0000259" key="4">
    <source>
        <dbReference type="Pfam" id="PF06165"/>
    </source>
</evidence>
<gene>
    <name evidence="6" type="ORF">ACFPOE_07085</name>
</gene>
<dbReference type="InterPro" id="IPR011013">
    <property type="entry name" value="Gal_mutarotase_sf_dom"/>
</dbReference>
<evidence type="ECO:0000259" key="5">
    <source>
        <dbReference type="Pfam" id="PF17167"/>
    </source>
</evidence>
<dbReference type="GO" id="GO:0016787">
    <property type="term" value="F:hydrolase activity"/>
    <property type="evidence" value="ECO:0007669"/>
    <property type="project" value="UniProtKB-KW"/>
</dbReference>
<comment type="caution">
    <text evidence="6">The sequence shown here is derived from an EMBL/GenBank/DDBJ whole genome shotgun (WGS) entry which is preliminary data.</text>
</comment>
<dbReference type="SUPFAM" id="SSF74650">
    <property type="entry name" value="Galactose mutarotase-like"/>
    <property type="match status" value="2"/>
</dbReference>
<keyword evidence="7" id="KW-1185">Reference proteome</keyword>
<dbReference type="InterPro" id="IPR012341">
    <property type="entry name" value="6hp_glycosidase-like_sf"/>
</dbReference>
<accession>A0ABW0NBE8</accession>
<keyword evidence="6" id="KW-0378">Hydrolase</keyword>
<dbReference type="InterPro" id="IPR008928">
    <property type="entry name" value="6-hairpin_glycosidase_sf"/>
</dbReference>
<dbReference type="Gene3D" id="2.70.98.40">
    <property type="entry name" value="Glycoside hydrolase, family 65, N-terminal domain"/>
    <property type="match status" value="2"/>
</dbReference>
<feature type="domain" description="Glycosyl hydrolase 94 catalytic" evidence="5">
    <location>
        <begin position="786"/>
        <end position="1210"/>
    </location>
</feature>
<dbReference type="CDD" id="cd11756">
    <property type="entry name" value="GH94N_ChvB_NdvB_1_like"/>
    <property type="match status" value="1"/>
</dbReference>
<dbReference type="SMART" id="SM01068">
    <property type="entry name" value="CBM_X"/>
    <property type="match status" value="2"/>
</dbReference>
<dbReference type="Pfam" id="PF17167">
    <property type="entry name" value="Glyco_hydro_94"/>
    <property type="match status" value="1"/>
</dbReference>
<dbReference type="SUPFAM" id="SSF48208">
    <property type="entry name" value="Six-hairpin glycosidases"/>
    <property type="match status" value="1"/>
</dbReference>
<organism evidence="6 7">
    <name type="scientific">Caenimonas terrae</name>
    <dbReference type="NCBI Taxonomy" id="696074"/>
    <lineage>
        <taxon>Bacteria</taxon>
        <taxon>Pseudomonadati</taxon>
        <taxon>Pseudomonadota</taxon>
        <taxon>Betaproteobacteria</taxon>
        <taxon>Burkholderiales</taxon>
        <taxon>Comamonadaceae</taxon>
        <taxon>Caenimonas</taxon>
    </lineage>
</organism>
<dbReference type="Gene3D" id="1.50.10.10">
    <property type="match status" value="1"/>
</dbReference>
<evidence type="ECO:0000256" key="3">
    <source>
        <dbReference type="SAM" id="MobiDB-lite"/>
    </source>
</evidence>
<dbReference type="PANTHER" id="PTHR37469">
    <property type="entry name" value="CELLOBIONIC ACID PHOSPHORYLASE-RELATED"/>
    <property type="match status" value="1"/>
</dbReference>
<reference evidence="7" key="1">
    <citation type="journal article" date="2019" name="Int. J. Syst. Evol. Microbiol.">
        <title>The Global Catalogue of Microorganisms (GCM) 10K type strain sequencing project: providing services to taxonomists for standard genome sequencing and annotation.</title>
        <authorList>
            <consortium name="The Broad Institute Genomics Platform"/>
            <consortium name="The Broad Institute Genome Sequencing Center for Infectious Disease"/>
            <person name="Wu L."/>
            <person name="Ma J."/>
        </authorList>
    </citation>
    <scope>NUCLEOTIDE SEQUENCE [LARGE SCALE GENOMIC DNA]</scope>
    <source>
        <strain evidence="7">CCUG 57401</strain>
    </source>
</reference>
<keyword evidence="1" id="KW-0328">Glycosyltransferase</keyword>
<evidence type="ECO:0000256" key="1">
    <source>
        <dbReference type="ARBA" id="ARBA00022676"/>
    </source>
</evidence>
<dbReference type="InterPro" id="IPR037820">
    <property type="entry name" value="GH94N_NdvB"/>
</dbReference>
<dbReference type="InterPro" id="IPR037824">
    <property type="entry name" value="GH94N_2_NdvB"/>
</dbReference>
<evidence type="ECO:0000313" key="6">
    <source>
        <dbReference type="EMBL" id="MFC5497291.1"/>
    </source>
</evidence>
<proteinExistence type="predicted"/>
<feature type="domain" description="Glycosyl hydrolase 94 supersandwich" evidence="4">
    <location>
        <begin position="503"/>
        <end position="771"/>
    </location>
</feature>
<evidence type="ECO:0000313" key="7">
    <source>
        <dbReference type="Proteomes" id="UP001596037"/>
    </source>
</evidence>
<dbReference type="InterPro" id="IPR033432">
    <property type="entry name" value="GH94_catalytic"/>
</dbReference>
<dbReference type="CDD" id="cd11753">
    <property type="entry name" value="GH94N_ChvB_NdvB_2_like"/>
    <property type="match status" value="1"/>
</dbReference>
<dbReference type="PANTHER" id="PTHR37469:SF2">
    <property type="entry name" value="CELLOBIONIC ACID PHOSPHORYLASE"/>
    <property type="match status" value="1"/>
</dbReference>
<name>A0ABW0NBE8_9BURK</name>
<feature type="compositionally biased region" description="Low complexity" evidence="3">
    <location>
        <begin position="459"/>
        <end position="471"/>
    </location>
</feature>
<dbReference type="RefSeq" id="WP_376849318.1">
    <property type="nucleotide sequence ID" value="NZ_JBHSMF010000006.1"/>
</dbReference>